<keyword evidence="2 3" id="KW-0411">Iron-sulfur</keyword>
<keyword evidence="3" id="KW-0479">Metal-binding</keyword>
<dbReference type="PROSITE" id="PS51384">
    <property type="entry name" value="FAD_FR"/>
    <property type="match status" value="1"/>
</dbReference>
<reference evidence="6" key="1">
    <citation type="submission" date="2018-05" db="EMBL/GenBank/DDBJ databases">
        <title>Genome Sequencing of selected type strains of the family Eggerthellaceae.</title>
        <authorList>
            <person name="Danylec N."/>
            <person name="Stoll D.A."/>
            <person name="Doetsch A."/>
            <person name="Huch M."/>
        </authorList>
    </citation>
    <scope>NUCLEOTIDE SEQUENCE [LARGE SCALE GENOMIC DNA]</scope>
    <source>
        <strain evidence="6">DSM 17537</strain>
    </source>
</reference>
<dbReference type="PANTHER" id="PTHR43513:SF1">
    <property type="entry name" value="ANAEROBIC SULFITE REDUCTASE SUBUNIT B"/>
    <property type="match status" value="1"/>
</dbReference>
<evidence type="ECO:0000256" key="2">
    <source>
        <dbReference type="ARBA" id="ARBA00023014"/>
    </source>
</evidence>
<dbReference type="InterPro" id="IPR019480">
    <property type="entry name" value="Dihydroorotate_DH_Fe-S-bd"/>
</dbReference>
<dbReference type="CDD" id="cd06221">
    <property type="entry name" value="sulfite_reductase_like"/>
    <property type="match status" value="1"/>
</dbReference>
<keyword evidence="3" id="KW-0408">Iron</keyword>
<dbReference type="AlphaFoldDB" id="A0A3N0AI38"/>
<keyword evidence="1 3" id="KW-0001">2Fe-2S</keyword>
<dbReference type="GO" id="GO:0046872">
    <property type="term" value="F:metal ion binding"/>
    <property type="evidence" value="ECO:0007669"/>
    <property type="project" value="UniProtKB-KW"/>
</dbReference>
<dbReference type="SUPFAM" id="SSF52343">
    <property type="entry name" value="Ferredoxin reductase-like, C-terminal NADP-linked domain"/>
    <property type="match status" value="1"/>
</dbReference>
<dbReference type="EMBL" id="QICB01000001">
    <property type="protein sequence ID" value="RNL21722.1"/>
    <property type="molecule type" value="Genomic_DNA"/>
</dbReference>
<protein>
    <submittedName>
        <fullName evidence="5">Oxidoreductase</fullName>
    </submittedName>
</protein>
<dbReference type="GO" id="GO:0016491">
    <property type="term" value="F:oxidoreductase activity"/>
    <property type="evidence" value="ECO:0007669"/>
    <property type="project" value="InterPro"/>
</dbReference>
<dbReference type="Gene3D" id="3.40.50.80">
    <property type="entry name" value="Nucleotide-binding domain of ferredoxin-NADP reductase (FNR) module"/>
    <property type="match status" value="1"/>
</dbReference>
<dbReference type="RefSeq" id="WP_123197562.1">
    <property type="nucleotide sequence ID" value="NZ_QICB01000001.1"/>
</dbReference>
<accession>A0A3N0AI38</accession>
<feature type="binding site" evidence="3">
    <location>
        <position position="286"/>
    </location>
    <ligand>
        <name>[2Fe-2S] cluster</name>
        <dbReference type="ChEBI" id="CHEBI:190135"/>
    </ligand>
</feature>
<dbReference type="InterPro" id="IPR017927">
    <property type="entry name" value="FAD-bd_FR_type"/>
</dbReference>
<comment type="caution">
    <text evidence="5">The sequence shown here is derived from an EMBL/GenBank/DDBJ whole genome shotgun (WGS) entry which is preliminary data.</text>
</comment>
<dbReference type="InterPro" id="IPR039261">
    <property type="entry name" value="FNR_nucleotide-bd"/>
</dbReference>
<dbReference type="OrthoDB" id="9796486at2"/>
<dbReference type="InterPro" id="IPR050353">
    <property type="entry name" value="PyrK_electron_transfer"/>
</dbReference>
<dbReference type="Proteomes" id="UP000267368">
    <property type="component" value="Unassembled WGS sequence"/>
</dbReference>
<dbReference type="PANTHER" id="PTHR43513">
    <property type="entry name" value="DIHYDROOROTATE DEHYDROGENASE B (NAD(+)), ELECTRON TRANSFER SUBUNIT"/>
    <property type="match status" value="1"/>
</dbReference>
<dbReference type="PRINTS" id="PR00410">
    <property type="entry name" value="PHEHYDRXLASE"/>
</dbReference>
<comment type="cofactor">
    <cofactor evidence="3">
        <name>[2Fe-2S] cluster</name>
        <dbReference type="ChEBI" id="CHEBI:190135"/>
    </cofactor>
    <text evidence="3">Binds 1 [2Fe-2S] cluster per subunit.</text>
</comment>
<dbReference type="InterPro" id="IPR001433">
    <property type="entry name" value="OxRdtase_FAD/NAD-bd"/>
</dbReference>
<feature type="binding site" evidence="3">
    <location>
        <position position="275"/>
    </location>
    <ligand>
        <name>[2Fe-2S] cluster</name>
        <dbReference type="ChEBI" id="CHEBI:190135"/>
    </ligand>
</feature>
<evidence type="ECO:0000256" key="3">
    <source>
        <dbReference type="PIRSR" id="PIRSR006816-2"/>
    </source>
</evidence>
<feature type="binding site" evidence="3">
    <location>
        <position position="270"/>
    </location>
    <ligand>
        <name>[2Fe-2S] cluster</name>
        <dbReference type="ChEBI" id="CHEBI:190135"/>
    </ligand>
</feature>
<dbReference type="PIRSF" id="PIRSF006816">
    <property type="entry name" value="Cyc3_hyd_g"/>
    <property type="match status" value="1"/>
</dbReference>
<dbReference type="InterPro" id="IPR012165">
    <property type="entry name" value="Cyt_c3_hydrogenase_gsu"/>
</dbReference>
<organism evidence="5 6">
    <name type="scientific">Slackia faecicanis</name>
    <dbReference type="NCBI Taxonomy" id="255723"/>
    <lineage>
        <taxon>Bacteria</taxon>
        <taxon>Bacillati</taxon>
        <taxon>Actinomycetota</taxon>
        <taxon>Coriobacteriia</taxon>
        <taxon>Eggerthellales</taxon>
        <taxon>Eggerthellaceae</taxon>
        <taxon>Slackia</taxon>
    </lineage>
</organism>
<dbReference type="SUPFAM" id="SSF63380">
    <property type="entry name" value="Riboflavin synthase domain-like"/>
    <property type="match status" value="1"/>
</dbReference>
<dbReference type="Pfam" id="PF00175">
    <property type="entry name" value="NAD_binding_1"/>
    <property type="match status" value="1"/>
</dbReference>
<feature type="binding site" evidence="3">
    <location>
        <position position="278"/>
    </location>
    <ligand>
        <name>[2Fe-2S] cluster</name>
        <dbReference type="ChEBI" id="CHEBI:190135"/>
    </ligand>
</feature>
<dbReference type="Gene3D" id="2.40.30.10">
    <property type="entry name" value="Translation factors"/>
    <property type="match status" value="1"/>
</dbReference>
<keyword evidence="6" id="KW-1185">Reference proteome</keyword>
<dbReference type="Pfam" id="PF10418">
    <property type="entry name" value="DHODB_Fe-S_bind"/>
    <property type="match status" value="1"/>
</dbReference>
<name>A0A3N0AI38_9ACTN</name>
<evidence type="ECO:0000259" key="4">
    <source>
        <dbReference type="PROSITE" id="PS51384"/>
    </source>
</evidence>
<gene>
    <name evidence="5" type="ORF">DMP07_02510</name>
</gene>
<dbReference type="GO" id="GO:0051537">
    <property type="term" value="F:2 iron, 2 sulfur cluster binding"/>
    <property type="evidence" value="ECO:0007669"/>
    <property type="project" value="UniProtKB-KW"/>
</dbReference>
<dbReference type="InterPro" id="IPR008333">
    <property type="entry name" value="Cbr1-like_FAD-bd_dom"/>
</dbReference>
<evidence type="ECO:0000313" key="6">
    <source>
        <dbReference type="Proteomes" id="UP000267368"/>
    </source>
</evidence>
<sequence length="304" mass="34461">MPNSHAHTTSVQVSRLGSADHVKTGAELMAENPYRPWPARITSITDLTATEKLFEFRLIDERIRSAFHQDPGQFVELSIFGVGEAPISISSAPSKQGFIELCVRRAGRFTEVLHTMQCGDVVGIRGPFGRGFPFEEMKGHDILLVAGGLGIAPLKSLINYIHDERHAFGKVTIIYGSKNPREVMFRHQFEMWKHRNDFDLHLTVDNYEEGWDGEVGLVTKPFENIEVDSENTYGVLCGPPVMYRFVVEEMRKKGIPYDRIYMSFERHMKCGMGKCGHCQVGHQYVCIDGPVFNYWEAKNIQGSM</sequence>
<dbReference type="GO" id="GO:0050660">
    <property type="term" value="F:flavin adenine dinucleotide binding"/>
    <property type="evidence" value="ECO:0007669"/>
    <property type="project" value="InterPro"/>
</dbReference>
<proteinExistence type="predicted"/>
<dbReference type="InterPro" id="IPR017938">
    <property type="entry name" value="Riboflavin_synthase-like_b-brl"/>
</dbReference>
<dbReference type="GO" id="GO:0006221">
    <property type="term" value="P:pyrimidine nucleotide biosynthetic process"/>
    <property type="evidence" value="ECO:0007669"/>
    <property type="project" value="InterPro"/>
</dbReference>
<evidence type="ECO:0000256" key="1">
    <source>
        <dbReference type="ARBA" id="ARBA00022714"/>
    </source>
</evidence>
<feature type="domain" description="FAD-binding FR-type" evidence="4">
    <location>
        <begin position="34"/>
        <end position="134"/>
    </location>
</feature>
<evidence type="ECO:0000313" key="5">
    <source>
        <dbReference type="EMBL" id="RNL21722.1"/>
    </source>
</evidence>
<dbReference type="Pfam" id="PF00970">
    <property type="entry name" value="FAD_binding_6"/>
    <property type="match status" value="1"/>
</dbReference>